<dbReference type="EMBL" id="JARJLG010000186">
    <property type="protein sequence ID" value="KAJ7730974.1"/>
    <property type="molecule type" value="Genomic_DNA"/>
</dbReference>
<dbReference type="Proteomes" id="UP001215280">
    <property type="component" value="Unassembled WGS sequence"/>
</dbReference>
<proteinExistence type="predicted"/>
<protein>
    <recommendedName>
        <fullName evidence="2">TERF2-interacting telomeric protein 1 Myb domain-containing protein</fullName>
    </recommendedName>
</protein>
<evidence type="ECO:0000256" key="1">
    <source>
        <dbReference type="SAM" id="MobiDB-lite"/>
    </source>
</evidence>
<gene>
    <name evidence="3" type="ORF">DFH07DRAFT_156737</name>
</gene>
<keyword evidence="4" id="KW-1185">Reference proteome</keyword>
<dbReference type="InterPro" id="IPR015010">
    <property type="entry name" value="TERF2IP_Myb"/>
</dbReference>
<dbReference type="InterPro" id="IPR009057">
    <property type="entry name" value="Homeodomain-like_sf"/>
</dbReference>
<evidence type="ECO:0000313" key="4">
    <source>
        <dbReference type="Proteomes" id="UP001215280"/>
    </source>
</evidence>
<accession>A0AAD7I035</accession>
<comment type="caution">
    <text evidence="3">The sequence shown here is derived from an EMBL/GenBank/DDBJ whole genome shotgun (WGS) entry which is preliminary data.</text>
</comment>
<dbReference type="Gene3D" id="1.10.10.60">
    <property type="entry name" value="Homeodomain-like"/>
    <property type="match status" value="1"/>
</dbReference>
<name>A0AAD7I035_9AGAR</name>
<organism evidence="3 4">
    <name type="scientific">Mycena maculata</name>
    <dbReference type="NCBI Taxonomy" id="230809"/>
    <lineage>
        <taxon>Eukaryota</taxon>
        <taxon>Fungi</taxon>
        <taxon>Dikarya</taxon>
        <taxon>Basidiomycota</taxon>
        <taxon>Agaricomycotina</taxon>
        <taxon>Agaricomycetes</taxon>
        <taxon>Agaricomycetidae</taxon>
        <taxon>Agaricales</taxon>
        <taxon>Marasmiineae</taxon>
        <taxon>Mycenaceae</taxon>
        <taxon>Mycena</taxon>
    </lineage>
</organism>
<evidence type="ECO:0000259" key="2">
    <source>
        <dbReference type="Pfam" id="PF08914"/>
    </source>
</evidence>
<dbReference type="AlphaFoldDB" id="A0AAD7I035"/>
<dbReference type="SUPFAM" id="SSF46689">
    <property type="entry name" value="Homeodomain-like"/>
    <property type="match status" value="1"/>
</dbReference>
<reference evidence="3" key="1">
    <citation type="submission" date="2023-03" db="EMBL/GenBank/DDBJ databases">
        <title>Massive genome expansion in bonnet fungi (Mycena s.s.) driven by repeated elements and novel gene families across ecological guilds.</title>
        <authorList>
            <consortium name="Lawrence Berkeley National Laboratory"/>
            <person name="Harder C.B."/>
            <person name="Miyauchi S."/>
            <person name="Viragh M."/>
            <person name="Kuo A."/>
            <person name="Thoen E."/>
            <person name="Andreopoulos B."/>
            <person name="Lu D."/>
            <person name="Skrede I."/>
            <person name="Drula E."/>
            <person name="Henrissat B."/>
            <person name="Morin E."/>
            <person name="Kohler A."/>
            <person name="Barry K."/>
            <person name="LaButti K."/>
            <person name="Morin E."/>
            <person name="Salamov A."/>
            <person name="Lipzen A."/>
            <person name="Mereny Z."/>
            <person name="Hegedus B."/>
            <person name="Baldrian P."/>
            <person name="Stursova M."/>
            <person name="Weitz H."/>
            <person name="Taylor A."/>
            <person name="Grigoriev I.V."/>
            <person name="Nagy L.G."/>
            <person name="Martin F."/>
            <person name="Kauserud H."/>
        </authorList>
    </citation>
    <scope>NUCLEOTIDE SEQUENCE</scope>
    <source>
        <strain evidence="3">CBHHK188m</strain>
    </source>
</reference>
<feature type="domain" description="TERF2-interacting telomeric protein 1 Myb" evidence="2">
    <location>
        <begin position="45"/>
        <end position="102"/>
    </location>
</feature>
<feature type="region of interest" description="Disordered" evidence="1">
    <location>
        <begin position="121"/>
        <end position="152"/>
    </location>
</feature>
<dbReference type="CDD" id="cd11655">
    <property type="entry name" value="rap1_myb-like"/>
    <property type="match status" value="1"/>
</dbReference>
<dbReference type="Pfam" id="PF08914">
    <property type="entry name" value="Myb_Rap1"/>
    <property type="match status" value="1"/>
</dbReference>
<sequence length="228" mass="26822">MGWVGRDLISHREHSFSTWTPFFSTLRHLICLYLCLMASRVHTRFTDNDDALLVKYIAKYNPGVQGRSGNKIYETLVENAENKWSWAARHPWSGWRDRYRRKEVEFNRRIRKYQAEKNLPTENAHYIPGTQKRKVSDDEDMEESKRKRKRASMEYVRKRAKVEVHEEEESGSEGEVQDEIEYVPFLVHAVLAFMLSDLIQPGTCPLPPHACARYLSRHRDPGRTASLQ</sequence>
<evidence type="ECO:0000313" key="3">
    <source>
        <dbReference type="EMBL" id="KAJ7730974.1"/>
    </source>
</evidence>